<evidence type="ECO:0000313" key="1">
    <source>
        <dbReference type="EMBL" id="EFS92503.1"/>
    </source>
</evidence>
<keyword evidence="2" id="KW-1185">Reference proteome</keyword>
<organism evidence="1 2">
    <name type="scientific">Cutibacterium modestum HL044PA1</name>
    <dbReference type="NCBI Taxonomy" id="765109"/>
    <lineage>
        <taxon>Bacteria</taxon>
        <taxon>Bacillati</taxon>
        <taxon>Actinomycetota</taxon>
        <taxon>Actinomycetes</taxon>
        <taxon>Propionibacteriales</taxon>
        <taxon>Propionibacteriaceae</taxon>
        <taxon>Cutibacterium</taxon>
        <taxon>Cutibacterium modestum</taxon>
    </lineage>
</organism>
<proteinExistence type="predicted"/>
<evidence type="ECO:0000313" key="2">
    <source>
        <dbReference type="Proteomes" id="UP000003179"/>
    </source>
</evidence>
<reference evidence="1" key="1">
    <citation type="submission" date="2010-08" db="EMBL/GenBank/DDBJ databases">
        <authorList>
            <person name="Weinstock G."/>
            <person name="Sodergren E."/>
            <person name="Clifton S."/>
            <person name="Fulton L."/>
            <person name="Fulton B."/>
            <person name="Courtney L."/>
            <person name="Fronick C."/>
            <person name="Harrison M."/>
            <person name="Strong C."/>
            <person name="Farmer C."/>
            <person name="Delahaunty K."/>
            <person name="Markovic C."/>
            <person name="Hall O."/>
            <person name="Minx P."/>
            <person name="Tomlinson C."/>
            <person name="Mitreva M."/>
            <person name="Hou S."/>
            <person name="Chen J."/>
            <person name="Wollam A."/>
            <person name="Pepin K.H."/>
            <person name="Johnson M."/>
            <person name="Bhonagiri V."/>
            <person name="Zhang X."/>
            <person name="Suruliraj S."/>
            <person name="Warren W."/>
            <person name="Chinwalla A."/>
            <person name="Mardis E.R."/>
            <person name="Wilson R.K."/>
        </authorList>
    </citation>
    <scope>NUCLEOTIDE SEQUENCE [LARGE SCALE GENOMIC DNA]</scope>
    <source>
        <strain evidence="1">HL044PA1</strain>
    </source>
</reference>
<accession>A0ABP2K6G6</accession>
<sequence length="71" mass="7655">MNEAASAEETLDCAAEDEVELEPLSPLAPQAVREMALIAARAVILAKRFVTAHPSLSDVVLEPQLRSLVQE</sequence>
<comment type="caution">
    <text evidence="1">The sequence shown here is derived from an EMBL/GenBank/DDBJ whole genome shotgun (WGS) entry which is preliminary data.</text>
</comment>
<dbReference type="EMBL" id="ADZU01000022">
    <property type="protein sequence ID" value="EFS92503.1"/>
    <property type="molecule type" value="Genomic_DNA"/>
</dbReference>
<name>A0ABP2K6G6_9ACTN</name>
<protein>
    <submittedName>
        <fullName evidence="1">Uncharacterized protein</fullName>
    </submittedName>
</protein>
<dbReference type="Proteomes" id="UP000003179">
    <property type="component" value="Unassembled WGS sequence"/>
</dbReference>
<gene>
    <name evidence="1" type="ORF">HMPREF9607_01290</name>
</gene>